<gene>
    <name evidence="1" type="ORF">IPZ78_08790</name>
</gene>
<name>A0ABS7Z6Q7_9SPHI</name>
<evidence type="ECO:0000313" key="2">
    <source>
        <dbReference type="Proteomes" id="UP001165302"/>
    </source>
</evidence>
<dbReference type="EMBL" id="JADEYP010000013">
    <property type="protein sequence ID" value="MCA5005247.1"/>
    <property type="molecule type" value="Genomic_DNA"/>
</dbReference>
<organism evidence="1 2">
    <name type="scientific">Sphingobacterium bovistauri</name>
    <dbReference type="NCBI Taxonomy" id="2781959"/>
    <lineage>
        <taxon>Bacteria</taxon>
        <taxon>Pseudomonadati</taxon>
        <taxon>Bacteroidota</taxon>
        <taxon>Sphingobacteriia</taxon>
        <taxon>Sphingobacteriales</taxon>
        <taxon>Sphingobacteriaceae</taxon>
        <taxon>Sphingobacterium</taxon>
    </lineage>
</organism>
<protein>
    <submittedName>
        <fullName evidence="1">Uncharacterized protein</fullName>
    </submittedName>
</protein>
<sequence length="126" mass="14598">MKHTLVNPPEKERAKELWMQHGAGFLVFENIRKYALDKINPETDETTKAQIIKGINDTVYGLMMQMDGVFDPLENEQYRLELQSNIVLFKNEEVVEVINTLDGDGMCMAYHDWLEGDFGEDELINE</sequence>
<evidence type="ECO:0000313" key="1">
    <source>
        <dbReference type="EMBL" id="MCA5005247.1"/>
    </source>
</evidence>
<proteinExistence type="predicted"/>
<comment type="caution">
    <text evidence="1">The sequence shown here is derived from an EMBL/GenBank/DDBJ whole genome shotgun (WGS) entry which is preliminary data.</text>
</comment>
<keyword evidence="2" id="KW-1185">Reference proteome</keyword>
<reference evidence="1" key="1">
    <citation type="submission" date="2020-10" db="EMBL/GenBank/DDBJ databases">
        <authorList>
            <person name="Lu T."/>
            <person name="Wang Q."/>
            <person name="Han X."/>
        </authorList>
    </citation>
    <scope>NUCLEOTIDE SEQUENCE</scope>
    <source>
        <strain evidence="1">WQ 366</strain>
    </source>
</reference>
<accession>A0ABS7Z6Q7</accession>
<dbReference type="RefSeq" id="WP_225552794.1">
    <property type="nucleotide sequence ID" value="NZ_JADEYP010000013.1"/>
</dbReference>
<dbReference type="Proteomes" id="UP001165302">
    <property type="component" value="Unassembled WGS sequence"/>
</dbReference>